<evidence type="ECO:0008006" key="3">
    <source>
        <dbReference type="Google" id="ProtNLM"/>
    </source>
</evidence>
<evidence type="ECO:0000313" key="1">
    <source>
        <dbReference type="EMBL" id="OGM08514.1"/>
    </source>
</evidence>
<gene>
    <name evidence="1" type="ORF">A2Z67_02170</name>
</gene>
<dbReference type="Gene3D" id="2.60.40.10">
    <property type="entry name" value="Immunoglobulins"/>
    <property type="match status" value="2"/>
</dbReference>
<evidence type="ECO:0000313" key="2">
    <source>
        <dbReference type="Proteomes" id="UP000176939"/>
    </source>
</evidence>
<dbReference type="SUPFAM" id="SSF55486">
    <property type="entry name" value="Metalloproteases ('zincins'), catalytic domain"/>
    <property type="match status" value="2"/>
</dbReference>
<dbReference type="Pfam" id="PF17957">
    <property type="entry name" value="Big_7"/>
    <property type="match status" value="2"/>
</dbReference>
<sequence>MRIFNYKFPILFKSYQLKICSLSLLLIALASTVISIDKVQNITGKAKGVFECSKIDLNDLNSSQSQLTYSQKVKFEKSNAELFEQINEFIKEPNISKKNAKTTKIVETASARKKEFIIAMKNDPQNAVNYIFNLPESSINSFNNCFEEEEILEGNLEVANTDNFDEGYSITEYNLKTADGRNVHLNPIGDVAEPLLSGTKIRVKGLILDEEMLFDASRPTIQGSDILGGIDIISQPGNPPVLGEQKVIVAPIYFLDSSPLAYTPEQIKDYTITKLNDFYTEVSFNKINVTGDVLDWIQLPINKTCDWGRVQSYTISAIDSQVYFPNYGRLVIMGYPCLENRGTLDKETKNTGDGIVSFSTAWINTSNFTNSHVIFHEFGHNLGVNHADLRTCGNTPLAPTGCSVIEYGDQFDVMGHNTAHLNAPHKEALGWFDTNNIIKATTNRSFSIEPIETISSGLKSIKIQRSLSDYIYVEFRQPIGYDNNFYIYGHASAYEGALMHIIPSYWLKPQLFDPLPSIQGYQLAVGSTLTDPSTGSTVTVTNKTNNLLSLNISIGKNEFISPSVSFIYPTSGSTLSGVVNISANASDDSGIQKIEFYMDTPYDMNKIINIDTEAPYEFSFDTRSVSNGSHTIYTKAFDKSGEPWSVDGNSRFTGVSVIFYNDVINTPTPTPTPTRDITPPIISITNPANGEFVTRNTSVNITANSSDNVAVSKLEFFVNGSLKCTDATSPYSCIWKVPTKSKTIYTILVKSYDTSNNVSQNSITVTSK</sequence>
<accession>A0A1F7X088</accession>
<dbReference type="AlphaFoldDB" id="A0A1F7X088"/>
<organism evidence="1 2">
    <name type="scientific">Candidatus Woesebacteria bacterium RBG_13_36_22</name>
    <dbReference type="NCBI Taxonomy" id="1802478"/>
    <lineage>
        <taxon>Bacteria</taxon>
        <taxon>Candidatus Woeseibacteriota</taxon>
    </lineage>
</organism>
<comment type="caution">
    <text evidence="1">The sequence shown here is derived from an EMBL/GenBank/DDBJ whole genome shotgun (WGS) entry which is preliminary data.</text>
</comment>
<dbReference type="InterPro" id="IPR013783">
    <property type="entry name" value="Ig-like_fold"/>
</dbReference>
<proteinExistence type="predicted"/>
<name>A0A1F7X088_9BACT</name>
<reference evidence="1 2" key="1">
    <citation type="journal article" date="2016" name="Nat. Commun.">
        <title>Thousands of microbial genomes shed light on interconnected biogeochemical processes in an aquifer system.</title>
        <authorList>
            <person name="Anantharaman K."/>
            <person name="Brown C.T."/>
            <person name="Hug L.A."/>
            <person name="Sharon I."/>
            <person name="Castelle C.J."/>
            <person name="Probst A.J."/>
            <person name="Thomas B.C."/>
            <person name="Singh A."/>
            <person name="Wilkins M.J."/>
            <person name="Karaoz U."/>
            <person name="Brodie E.L."/>
            <person name="Williams K.H."/>
            <person name="Hubbard S.S."/>
            <person name="Banfield J.F."/>
        </authorList>
    </citation>
    <scope>NUCLEOTIDE SEQUENCE [LARGE SCALE GENOMIC DNA]</scope>
</reference>
<protein>
    <recommendedName>
        <fullName evidence="3">Peptidase M11 gametolysin domain-containing protein</fullName>
    </recommendedName>
</protein>
<dbReference type="Proteomes" id="UP000176939">
    <property type="component" value="Unassembled WGS sequence"/>
</dbReference>
<dbReference type="EMBL" id="MGFQ01000043">
    <property type="protein sequence ID" value="OGM08514.1"/>
    <property type="molecule type" value="Genomic_DNA"/>
</dbReference>